<accession>A0A096CSZ2</accession>
<sequence>MIIEIIPLDPLFFRDGKPFTAGEDTWASSLILPYPSVIYGALRTAYFSNHPEELKYANTEDDPTKKLKIKNILYKSGSEVYYPIPLDCLKEKYSKEKDAFTMKLVDNEIISNLRTEKRLEKPDEGIFYERINDGLLNYLNFKNYIYNTEKSFIYSTIADFVLREPKIGISRDKTTRSSKEGRLYRINMMRWQNTSEEKLGILVDFEGIEIPEEGIIKLGGEGRAARYKKPEESEVKKISVPNIEEDIFKMYFATPTFFKNGWLASWIDIESYEGYLPNTKVRVKLLAAAIGQFMNIGGFSIKGKNGKPYPKYMHRMLPPGSVYFLKILDGDKEELKNVHLSSVSDVRGNEGFGICYIGKI</sequence>
<protein>
    <recommendedName>
        <fullName evidence="3">CRISPR-associated protein Cmr3</fullName>
    </recommendedName>
</protein>
<dbReference type="InterPro" id="IPR010165">
    <property type="entry name" value="CRISPR-Cmr3_IIIB"/>
</dbReference>
<dbReference type="AlphaFoldDB" id="A0A096CSZ2"/>
<dbReference type="Gene3D" id="2.60.40.4350">
    <property type="match status" value="1"/>
</dbReference>
<dbReference type="Pfam" id="PF09700">
    <property type="entry name" value="Cas_Cmr3"/>
    <property type="match status" value="1"/>
</dbReference>
<evidence type="ECO:0000313" key="1">
    <source>
        <dbReference type="EMBL" id="KGG79644.1"/>
    </source>
</evidence>
<evidence type="ECO:0000313" key="2">
    <source>
        <dbReference type="Proteomes" id="UP000029622"/>
    </source>
</evidence>
<dbReference type="InterPro" id="IPR019117">
    <property type="entry name" value="CRISPR-assoc_protein_Cmr3"/>
</dbReference>
<dbReference type="RefSeq" id="WP_035164685.1">
    <property type="nucleotide sequence ID" value="NZ_AZTB01000071.1"/>
</dbReference>
<dbReference type="Gene3D" id="3.30.70.2940">
    <property type="match status" value="1"/>
</dbReference>
<dbReference type="EMBL" id="AZTB01000071">
    <property type="protein sequence ID" value="KGG79644.1"/>
    <property type="molecule type" value="Genomic_DNA"/>
</dbReference>
<dbReference type="STRING" id="1156417.Y919_10830"/>
<organism evidence="1 2">
    <name type="scientific">Caloranaerobacter azorensis H53214</name>
    <dbReference type="NCBI Taxonomy" id="1156417"/>
    <lineage>
        <taxon>Bacteria</taxon>
        <taxon>Bacillati</taxon>
        <taxon>Bacillota</taxon>
        <taxon>Tissierellia</taxon>
        <taxon>Tissierellales</taxon>
        <taxon>Thermohalobacteraceae</taxon>
        <taxon>Caloranaerobacter</taxon>
    </lineage>
</organism>
<gene>
    <name evidence="1" type="ORF">Y919_10830</name>
</gene>
<proteinExistence type="predicted"/>
<comment type="caution">
    <text evidence="1">The sequence shown here is derived from an EMBL/GenBank/DDBJ whole genome shotgun (WGS) entry which is preliminary data.</text>
</comment>
<dbReference type="NCBIfam" id="TIGR01888">
    <property type="entry name" value="cas_cmr3"/>
    <property type="match status" value="1"/>
</dbReference>
<name>A0A096CSZ2_9FIRM</name>
<dbReference type="Proteomes" id="UP000029622">
    <property type="component" value="Unassembled WGS sequence"/>
</dbReference>
<evidence type="ECO:0008006" key="3">
    <source>
        <dbReference type="Google" id="ProtNLM"/>
    </source>
</evidence>
<reference evidence="1 2" key="1">
    <citation type="submission" date="2013-12" db="EMBL/GenBank/DDBJ databases">
        <title>Draft genome sequence of Caloranaerobacter sp. H53214.</title>
        <authorList>
            <person name="Jiang L.J."/>
            <person name="Shao Z.Z."/>
            <person name="Long M.N."/>
        </authorList>
    </citation>
    <scope>NUCLEOTIDE SEQUENCE [LARGE SCALE GENOMIC DNA]</scope>
    <source>
        <strain evidence="1 2">H53214</strain>
    </source>
</reference>